<dbReference type="AlphaFoldDB" id="A0A7M4EQX4"/>
<name>A0A7M4EQX4_CROPO</name>
<dbReference type="Proteomes" id="UP000594220">
    <property type="component" value="Unplaced"/>
</dbReference>
<proteinExistence type="predicted"/>
<evidence type="ECO:0000313" key="2">
    <source>
        <dbReference type="Proteomes" id="UP000594220"/>
    </source>
</evidence>
<dbReference type="Ensembl" id="ENSCPRT00005015598.1">
    <property type="protein sequence ID" value="ENSCPRP00005013277.1"/>
    <property type="gene ID" value="ENSCPRG00005009390.1"/>
</dbReference>
<evidence type="ECO:0000313" key="1">
    <source>
        <dbReference type="Ensembl" id="ENSCPRP00005013277.1"/>
    </source>
</evidence>
<reference evidence="1" key="1">
    <citation type="submission" date="2025-08" db="UniProtKB">
        <authorList>
            <consortium name="Ensembl"/>
        </authorList>
    </citation>
    <scope>IDENTIFICATION</scope>
</reference>
<reference evidence="1" key="2">
    <citation type="submission" date="2025-09" db="UniProtKB">
        <authorList>
            <consortium name="Ensembl"/>
        </authorList>
    </citation>
    <scope>IDENTIFICATION</scope>
</reference>
<keyword evidence="2" id="KW-1185">Reference proteome</keyword>
<protein>
    <submittedName>
        <fullName evidence="1">Uncharacterized protein</fullName>
    </submittedName>
</protein>
<sequence>MGVVELMQHGVVGITPHYFFLKNWEAGKGPPMVSSTLLPQPLLTITESGCSSLLQPPGTVQIKWSPRRAIFFWKTCCLNMFEQVWNCLLLFASTL</sequence>
<accession>A0A7M4EQX4</accession>
<organism evidence="1 2">
    <name type="scientific">Crocodylus porosus</name>
    <name type="common">Saltwater crocodile</name>
    <name type="synonym">Estuarine crocodile</name>
    <dbReference type="NCBI Taxonomy" id="8502"/>
    <lineage>
        <taxon>Eukaryota</taxon>
        <taxon>Metazoa</taxon>
        <taxon>Chordata</taxon>
        <taxon>Craniata</taxon>
        <taxon>Vertebrata</taxon>
        <taxon>Euteleostomi</taxon>
        <taxon>Archelosauria</taxon>
        <taxon>Archosauria</taxon>
        <taxon>Crocodylia</taxon>
        <taxon>Longirostres</taxon>
        <taxon>Crocodylidae</taxon>
        <taxon>Crocodylus</taxon>
    </lineage>
</organism>